<feature type="domain" description="Class II aldolase/adducin N-terminal" evidence="1">
    <location>
        <begin position="29"/>
        <end position="238"/>
    </location>
</feature>
<dbReference type="SUPFAM" id="SSF53639">
    <property type="entry name" value="AraD/HMP-PK domain-like"/>
    <property type="match status" value="1"/>
</dbReference>
<dbReference type="AlphaFoldDB" id="A0A382V348"/>
<dbReference type="Gene3D" id="3.40.225.10">
    <property type="entry name" value="Class II aldolase/adducin N-terminal domain"/>
    <property type="match status" value="1"/>
</dbReference>
<sequence length="267" mass="30193">MSLRNQRKYVHVKYLWDDLVANKLSELEKLVYRSNCLGSDLTITNTGGGNTSSKLVEIDPLTNEEQDILWVKGSGGDLRTVDVSGFSSLYLNKFQQLEGIYSRSELQGPKTEAEDYLVSLYGQTTFNLNPRATSIDTPFHALIPYKHVDHMHPVSAITIAACKNGSEVTKRIYGKRVLWTDWQRPGFDLSMIMKKACDNNSNLQGIIMGKHGIVNWADESKECYELTLELIDIAAKYIKKYDKGIDSFGGPKYQDLGKSRKLEVLRE</sequence>
<dbReference type="InterPro" id="IPR001303">
    <property type="entry name" value="Aldolase_II/adducin_N"/>
</dbReference>
<protein>
    <recommendedName>
        <fullName evidence="1">Class II aldolase/adducin N-terminal domain-containing protein</fullName>
    </recommendedName>
</protein>
<evidence type="ECO:0000313" key="2">
    <source>
        <dbReference type="EMBL" id="SVD40914.1"/>
    </source>
</evidence>
<reference evidence="2" key="1">
    <citation type="submission" date="2018-05" db="EMBL/GenBank/DDBJ databases">
        <authorList>
            <person name="Lanie J.A."/>
            <person name="Ng W.-L."/>
            <person name="Kazmierczak K.M."/>
            <person name="Andrzejewski T.M."/>
            <person name="Davidsen T.M."/>
            <person name="Wayne K.J."/>
            <person name="Tettelin H."/>
            <person name="Glass J.I."/>
            <person name="Rusch D."/>
            <person name="Podicherti R."/>
            <person name="Tsui H.-C.T."/>
            <person name="Winkler M.E."/>
        </authorList>
    </citation>
    <scope>NUCLEOTIDE SEQUENCE</scope>
</reference>
<gene>
    <name evidence="2" type="ORF">METZ01_LOCUS393768</name>
</gene>
<dbReference type="Pfam" id="PF00596">
    <property type="entry name" value="Aldolase_II"/>
    <property type="match status" value="1"/>
</dbReference>
<accession>A0A382V348</accession>
<dbReference type="InterPro" id="IPR036409">
    <property type="entry name" value="Aldolase_II/adducin_N_sf"/>
</dbReference>
<dbReference type="EMBL" id="UINC01148809">
    <property type="protein sequence ID" value="SVD40914.1"/>
    <property type="molecule type" value="Genomic_DNA"/>
</dbReference>
<name>A0A382V348_9ZZZZ</name>
<dbReference type="SMART" id="SM01007">
    <property type="entry name" value="Aldolase_II"/>
    <property type="match status" value="1"/>
</dbReference>
<feature type="non-terminal residue" evidence="2">
    <location>
        <position position="267"/>
    </location>
</feature>
<proteinExistence type="predicted"/>
<evidence type="ECO:0000259" key="1">
    <source>
        <dbReference type="SMART" id="SM01007"/>
    </source>
</evidence>
<organism evidence="2">
    <name type="scientific">marine metagenome</name>
    <dbReference type="NCBI Taxonomy" id="408172"/>
    <lineage>
        <taxon>unclassified sequences</taxon>
        <taxon>metagenomes</taxon>
        <taxon>ecological metagenomes</taxon>
    </lineage>
</organism>